<dbReference type="EMBL" id="PFMS01000093">
    <property type="protein sequence ID" value="PIZ15361.1"/>
    <property type="molecule type" value="Genomic_DNA"/>
</dbReference>
<comment type="caution">
    <text evidence="1">The sequence shown here is derived from an EMBL/GenBank/DDBJ whole genome shotgun (WGS) entry which is preliminary data.</text>
</comment>
<proteinExistence type="predicted"/>
<dbReference type="Proteomes" id="UP000234145">
    <property type="component" value="Unassembled WGS sequence"/>
</dbReference>
<organism evidence="1 2">
    <name type="scientific">Candidatus Desantisbacteria bacterium CG_4_10_14_0_8_um_filter_39_17</name>
    <dbReference type="NCBI Taxonomy" id="1974542"/>
    <lineage>
        <taxon>Bacteria</taxon>
        <taxon>Candidatus Desantisiibacteriota</taxon>
    </lineage>
</organism>
<reference evidence="2" key="1">
    <citation type="submission" date="2017-09" db="EMBL/GenBank/DDBJ databases">
        <title>Depth-based differentiation of microbial function through sediment-hosted aquifers and enrichment of novel symbionts in the deep terrestrial subsurface.</title>
        <authorList>
            <person name="Probst A.J."/>
            <person name="Ladd B."/>
            <person name="Jarett J.K."/>
            <person name="Geller-Mcgrath D.E."/>
            <person name="Sieber C.M.K."/>
            <person name="Emerson J.B."/>
            <person name="Anantharaman K."/>
            <person name="Thomas B.C."/>
            <person name="Malmstrom R."/>
            <person name="Stieglmeier M."/>
            <person name="Klingl A."/>
            <person name="Woyke T."/>
            <person name="Ryan C.M."/>
            <person name="Banfield J.F."/>
        </authorList>
    </citation>
    <scope>NUCLEOTIDE SEQUENCE [LARGE SCALE GENOMIC DNA]</scope>
</reference>
<dbReference type="AlphaFoldDB" id="A0A2H9PAE6"/>
<evidence type="ECO:0000313" key="2">
    <source>
        <dbReference type="Proteomes" id="UP000234145"/>
    </source>
</evidence>
<gene>
    <name evidence="1" type="ORF">COY51_05450</name>
</gene>
<protein>
    <submittedName>
        <fullName evidence="1">Uncharacterized protein</fullName>
    </submittedName>
</protein>
<name>A0A2H9PAE6_9BACT</name>
<sequence length="68" mass="8227">MSDRQKSVFGNQKLDNNNIEKIAWQKFPIKKRLEEALSWGKEMEWLHQKLYGKIIKIQKIKKDLENLK</sequence>
<accession>A0A2H9PAE6</accession>
<evidence type="ECO:0000313" key="1">
    <source>
        <dbReference type="EMBL" id="PIZ15361.1"/>
    </source>
</evidence>